<dbReference type="SUPFAM" id="SSF53335">
    <property type="entry name" value="S-adenosyl-L-methionine-dependent methyltransferases"/>
    <property type="match status" value="1"/>
</dbReference>
<dbReference type="PANTHER" id="PTHR11727:SF14">
    <property type="entry name" value="BLL8166 PROTEIN"/>
    <property type="match status" value="1"/>
</dbReference>
<dbReference type="Gene3D" id="3.40.50.150">
    <property type="entry name" value="Vaccinia Virus protein VP39"/>
    <property type="match status" value="1"/>
</dbReference>
<dbReference type="InterPro" id="IPR029063">
    <property type="entry name" value="SAM-dependent_MTases_sf"/>
</dbReference>
<dbReference type="InterPro" id="IPR001737">
    <property type="entry name" value="KsgA/Erm"/>
</dbReference>
<accession>A0ABZ2CFC2</accession>
<evidence type="ECO:0000256" key="1">
    <source>
        <dbReference type="ARBA" id="ARBA00022603"/>
    </source>
</evidence>
<keyword evidence="6" id="KW-1185">Reference proteome</keyword>
<gene>
    <name evidence="5" type="ORF">R4Z09_03245</name>
</gene>
<protein>
    <submittedName>
        <fullName evidence="5">rRNA adenine N-6-methyltransferase family protein</fullName>
    </submittedName>
</protein>
<evidence type="ECO:0000313" key="5">
    <source>
        <dbReference type="EMBL" id="WVX82047.1"/>
    </source>
</evidence>
<reference evidence="5 6" key="1">
    <citation type="submission" date="2023-10" db="EMBL/GenBank/DDBJ databases">
        <title>Niallia locisalis sp.nov. isolated from a salt pond sample.</title>
        <authorList>
            <person name="Li X.-J."/>
            <person name="Dong L."/>
        </authorList>
    </citation>
    <scope>NUCLEOTIDE SEQUENCE [LARGE SCALE GENOMIC DNA]</scope>
    <source>
        <strain evidence="5 6">DSM 29761</strain>
    </source>
</reference>
<evidence type="ECO:0000256" key="3">
    <source>
        <dbReference type="ARBA" id="ARBA00022691"/>
    </source>
</evidence>
<dbReference type="Pfam" id="PF00398">
    <property type="entry name" value="RrnaAD"/>
    <property type="match status" value="1"/>
</dbReference>
<organism evidence="5 6">
    <name type="scientific">Niallia oryzisoli</name>
    <dbReference type="NCBI Taxonomy" id="1737571"/>
    <lineage>
        <taxon>Bacteria</taxon>
        <taxon>Bacillati</taxon>
        <taxon>Bacillota</taxon>
        <taxon>Bacilli</taxon>
        <taxon>Bacillales</taxon>
        <taxon>Bacillaceae</taxon>
        <taxon>Niallia</taxon>
    </lineage>
</organism>
<dbReference type="EMBL" id="CP137640">
    <property type="protein sequence ID" value="WVX82047.1"/>
    <property type="molecule type" value="Genomic_DNA"/>
</dbReference>
<evidence type="ECO:0000313" key="6">
    <source>
        <dbReference type="Proteomes" id="UP001357223"/>
    </source>
</evidence>
<keyword evidence="3" id="KW-0949">S-adenosyl-L-methionine</keyword>
<evidence type="ECO:0000256" key="2">
    <source>
        <dbReference type="ARBA" id="ARBA00022679"/>
    </source>
</evidence>
<name>A0ABZ2CFC2_9BACI</name>
<keyword evidence="4" id="KW-0694">RNA-binding</keyword>
<keyword evidence="2" id="KW-0808">Transferase</keyword>
<keyword evidence="1" id="KW-0489">Methyltransferase</keyword>
<sequence>MKHLSFLFQYITNPKTVGAVLQSSTFLGDKMVEGINFQKAKYIIEYGPGTGVFTEHLLEKRNRKTIILLVENNKEFYNLLKEKLKEEKNVYIVHGSAENIEQYIFDCGIPYADYVISGLPFASLPKQVSNNILLNTTRILKKDGEFITFQYTKFKKAFIEKFFKKIDVKREIRNFPPAFVFSCAMSEKKMGEYDGVQDSYC</sequence>
<dbReference type="PANTHER" id="PTHR11727">
    <property type="entry name" value="DIMETHYLADENOSINE TRANSFERASE"/>
    <property type="match status" value="1"/>
</dbReference>
<evidence type="ECO:0000256" key="4">
    <source>
        <dbReference type="ARBA" id="ARBA00022884"/>
    </source>
</evidence>
<proteinExistence type="predicted"/>
<dbReference type="Proteomes" id="UP001357223">
    <property type="component" value="Chromosome"/>
</dbReference>
<dbReference type="RefSeq" id="WP_338450951.1">
    <property type="nucleotide sequence ID" value="NZ_CP137640.1"/>
</dbReference>